<evidence type="ECO:0000259" key="2">
    <source>
        <dbReference type="SMART" id="SM00382"/>
    </source>
</evidence>
<dbReference type="Gene3D" id="3.40.50.300">
    <property type="entry name" value="P-loop containing nucleotide triphosphate hydrolases"/>
    <property type="match status" value="1"/>
</dbReference>
<dbReference type="SUPFAM" id="SSF52540">
    <property type="entry name" value="P-loop containing nucleoside triphosphate hydrolases"/>
    <property type="match status" value="1"/>
</dbReference>
<evidence type="ECO:0000256" key="1">
    <source>
        <dbReference type="SAM" id="MobiDB-lite"/>
    </source>
</evidence>
<dbReference type="Pfam" id="PF13401">
    <property type="entry name" value="AAA_22"/>
    <property type="match status" value="1"/>
</dbReference>
<gene>
    <name evidence="3" type="ORF">FYK55_19840</name>
</gene>
<dbReference type="InterPro" id="IPR027417">
    <property type="entry name" value="P-loop_NTPase"/>
</dbReference>
<evidence type="ECO:0000313" key="3">
    <source>
        <dbReference type="EMBL" id="KAA5540648.1"/>
    </source>
</evidence>
<proteinExistence type="predicted"/>
<feature type="region of interest" description="Disordered" evidence="1">
    <location>
        <begin position="355"/>
        <end position="374"/>
    </location>
</feature>
<feature type="domain" description="AAA+ ATPase" evidence="2">
    <location>
        <begin position="42"/>
        <end position="195"/>
    </location>
</feature>
<feature type="region of interest" description="Disordered" evidence="1">
    <location>
        <begin position="473"/>
        <end position="503"/>
    </location>
</feature>
<dbReference type="InterPro" id="IPR003593">
    <property type="entry name" value="AAA+_ATPase"/>
</dbReference>
<dbReference type="EMBL" id="VWOX01000012">
    <property type="protein sequence ID" value="KAA5540648.1"/>
    <property type="molecule type" value="Genomic_DNA"/>
</dbReference>
<protein>
    <submittedName>
        <fullName evidence="3">AAA family ATPase</fullName>
    </submittedName>
</protein>
<feature type="compositionally biased region" description="Basic and acidic residues" evidence="1">
    <location>
        <begin position="361"/>
        <end position="372"/>
    </location>
</feature>
<dbReference type="PANTHER" id="PTHR35894">
    <property type="entry name" value="GENERAL SECRETION PATHWAY PROTEIN A-RELATED"/>
    <property type="match status" value="1"/>
</dbReference>
<sequence>MTNSQHDYTLPPFPGFPSVNRYVAVGPVMESAGRIARSILAREAISVVIGPPGTGKSLLCALLAQQFSETHEVVVVGETAIADEAALQRLLLHRLGVTVDVDQAKNLELMLDDHLKRVDAKQGGILLIVDEAASLSENVLEAIRRVTNIMRHGQPVISAVLAGGVKLDETLTSPSLEPFVQRISARCYLHPLNGEEARTYIRQAIEACGSNADETITGQAMSAIFHATSGVPRLINQIMTEAIDCAAEMDESTIDEHTIDHAWSRLQQLPGPMTVQPDLMHESPAVEFGELTDDSTATKTEADSEPELTLADTSTDDRQVTSPPSVAPAIKTPAPLELFGDFEYEERIELAAATSAGGAAKADDGQPERDNTDATCDSAAEAVFDLEAALHSEIIGLSHDMADHFLLSDGEFPLEEGHPDDIAESVEPDSESIEETLREVPAVIWYDEPEPEASPAAESTCRDDSDLLFITEDLDLEPREQPRSGSDEALRVDSASSLDPPKLDVDYREILARMRHRS</sequence>
<dbReference type="PANTHER" id="PTHR35894:SF1">
    <property type="entry name" value="PHOSPHORIBULOKINASE _ URIDINE KINASE FAMILY"/>
    <property type="match status" value="1"/>
</dbReference>
<feature type="region of interest" description="Disordered" evidence="1">
    <location>
        <begin position="290"/>
        <end position="332"/>
    </location>
</feature>
<accession>A0A5M6CZI2</accession>
<dbReference type="Proteomes" id="UP000324479">
    <property type="component" value="Unassembled WGS sequence"/>
</dbReference>
<dbReference type="AlphaFoldDB" id="A0A5M6CZI2"/>
<comment type="caution">
    <text evidence="3">The sequence shown here is derived from an EMBL/GenBank/DDBJ whole genome shotgun (WGS) entry which is preliminary data.</text>
</comment>
<reference evidence="3 4" key="1">
    <citation type="submission" date="2019-08" db="EMBL/GenBank/DDBJ databases">
        <authorList>
            <person name="Dhanesh K."/>
            <person name="Kumar G."/>
            <person name="Sasikala C."/>
            <person name="Venkata Ramana C."/>
        </authorList>
    </citation>
    <scope>NUCLEOTIDE SEQUENCE [LARGE SCALE GENOMIC DNA]</scope>
    <source>
        <strain evidence="3 4">JC645</strain>
    </source>
</reference>
<dbReference type="InterPro" id="IPR052026">
    <property type="entry name" value="ExeA_AAA_ATPase_DNA-bind"/>
</dbReference>
<dbReference type="GO" id="GO:0016887">
    <property type="term" value="F:ATP hydrolysis activity"/>
    <property type="evidence" value="ECO:0007669"/>
    <property type="project" value="InterPro"/>
</dbReference>
<evidence type="ECO:0000313" key="4">
    <source>
        <dbReference type="Proteomes" id="UP000324479"/>
    </source>
</evidence>
<dbReference type="InterPro" id="IPR049945">
    <property type="entry name" value="AAA_22"/>
</dbReference>
<dbReference type="SMART" id="SM00382">
    <property type="entry name" value="AAA"/>
    <property type="match status" value="1"/>
</dbReference>
<feature type="compositionally biased region" description="Basic and acidic residues" evidence="1">
    <location>
        <begin position="476"/>
        <end position="491"/>
    </location>
</feature>
<keyword evidence="4" id="KW-1185">Reference proteome</keyword>
<name>A0A5M6CZI2_9BACT</name>
<organism evidence="3 4">
    <name type="scientific">Roseiconus nitratireducens</name>
    <dbReference type="NCBI Taxonomy" id="2605748"/>
    <lineage>
        <taxon>Bacteria</taxon>
        <taxon>Pseudomonadati</taxon>
        <taxon>Planctomycetota</taxon>
        <taxon>Planctomycetia</taxon>
        <taxon>Pirellulales</taxon>
        <taxon>Pirellulaceae</taxon>
        <taxon>Roseiconus</taxon>
    </lineage>
</organism>
<dbReference type="RefSeq" id="WP_150078213.1">
    <property type="nucleotide sequence ID" value="NZ_VWOX01000012.1"/>
</dbReference>